<dbReference type="KEGG" id="frx:F7310_06490"/>
<evidence type="ECO:0008006" key="3">
    <source>
        <dbReference type="Google" id="ProtNLM"/>
    </source>
</evidence>
<protein>
    <recommendedName>
        <fullName evidence="3">Peptidase M20 dimerisation domain-containing protein</fullName>
    </recommendedName>
</protein>
<dbReference type="STRING" id="573570.F7310_06490"/>
<dbReference type="Gene3D" id="3.30.70.360">
    <property type="match status" value="1"/>
</dbReference>
<accession>A0A1L4BT70</accession>
<reference evidence="1 2" key="1">
    <citation type="journal article" date="2016" name="Appl. Environ. Microbiol.">
        <title>Whole genome relationships among Francisella bacteria of diverse origin define new species and provide specific regions for detection.</title>
        <authorList>
            <person name="Challacombe J.F."/>
            <person name="Petersen J.M."/>
            <person name="Gallegos-Graves V."/>
            <person name="Hodge D."/>
            <person name="Pillai S."/>
            <person name="Kuske C.R."/>
        </authorList>
    </citation>
    <scope>NUCLEOTIDE SEQUENCE [LARGE SCALE GENOMIC DNA]</scope>
    <source>
        <strain evidence="2">TX07-7310</strain>
    </source>
</reference>
<organism evidence="1 2">
    <name type="scientific">Francisella uliginis</name>
    <dbReference type="NCBI Taxonomy" id="573570"/>
    <lineage>
        <taxon>Bacteria</taxon>
        <taxon>Pseudomonadati</taxon>
        <taxon>Pseudomonadota</taxon>
        <taxon>Gammaproteobacteria</taxon>
        <taxon>Thiotrichales</taxon>
        <taxon>Francisellaceae</taxon>
        <taxon>Francisella</taxon>
    </lineage>
</organism>
<sequence>MAGEDLFEIIFHGKGGHASTPMTANDLIIMVCQFVNQAQTFVSINRNSFDSVCSCLNYSYIV</sequence>
<dbReference type="EMBL" id="CP016796">
    <property type="protein sequence ID" value="API87025.1"/>
    <property type="molecule type" value="Genomic_DNA"/>
</dbReference>
<dbReference type="AlphaFoldDB" id="A0A1L4BT70"/>
<gene>
    <name evidence="1" type="ORF">F7310_06490</name>
</gene>
<dbReference type="SUPFAM" id="SSF55031">
    <property type="entry name" value="Bacterial exopeptidase dimerisation domain"/>
    <property type="match status" value="1"/>
</dbReference>
<proteinExistence type="predicted"/>
<dbReference type="Proteomes" id="UP000184222">
    <property type="component" value="Chromosome"/>
</dbReference>
<evidence type="ECO:0000313" key="2">
    <source>
        <dbReference type="Proteomes" id="UP000184222"/>
    </source>
</evidence>
<dbReference type="RefSeq" id="WP_072712660.1">
    <property type="nucleotide sequence ID" value="NZ_CP016796.1"/>
</dbReference>
<dbReference type="InterPro" id="IPR036264">
    <property type="entry name" value="Bact_exopeptidase_dim_dom"/>
</dbReference>
<dbReference type="OrthoDB" id="9777385at2"/>
<keyword evidence="2" id="KW-1185">Reference proteome</keyword>
<evidence type="ECO:0000313" key="1">
    <source>
        <dbReference type="EMBL" id="API87025.1"/>
    </source>
</evidence>
<name>A0A1L4BT70_9GAMM</name>